<dbReference type="EMBL" id="JAVDUU010000006">
    <property type="protein sequence ID" value="MDR6945298.1"/>
    <property type="molecule type" value="Genomic_DNA"/>
</dbReference>
<protein>
    <submittedName>
        <fullName evidence="2">GLPGLI family protein</fullName>
    </submittedName>
</protein>
<feature type="signal peptide" evidence="1">
    <location>
        <begin position="1"/>
        <end position="22"/>
    </location>
</feature>
<feature type="chain" id="PRO_5046904167" evidence="1">
    <location>
        <begin position="23"/>
        <end position="259"/>
    </location>
</feature>
<evidence type="ECO:0000313" key="3">
    <source>
        <dbReference type="Proteomes" id="UP001247620"/>
    </source>
</evidence>
<proteinExistence type="predicted"/>
<comment type="caution">
    <text evidence="2">The sequence shown here is derived from an EMBL/GenBank/DDBJ whole genome shotgun (WGS) entry which is preliminary data.</text>
</comment>
<name>A0ABU1TIU9_9SPHI</name>
<sequence length="259" mass="29202">MMKYILLSATFLFLLAGNLLFAQNAHFTQHGTIEFEKSVNMYALLQKQINKDNEDFFRPILESYKKTQKQFKVLKSTLTFANNKTLFTPIEPETNQGGFFSDSPMATQVNTIFTDLTTSTINSQKKVFEETFLVKDSTRKINWKITSETRDIAGYACRRANALILDSIYVVAFYTDEIPVSGGPESFSGLPGMILGVALPHENMTWFATKVTDVPIDDKALAPPKKGKVVDNKGLLTTLRSVMKNWGDYSKLYLKAFSL</sequence>
<accession>A0ABU1TIU9</accession>
<dbReference type="Proteomes" id="UP001247620">
    <property type="component" value="Unassembled WGS sequence"/>
</dbReference>
<reference evidence="2 3" key="1">
    <citation type="submission" date="2023-07" db="EMBL/GenBank/DDBJ databases">
        <title>Sorghum-associated microbial communities from plants grown in Nebraska, USA.</title>
        <authorList>
            <person name="Schachtman D."/>
        </authorList>
    </citation>
    <scope>NUCLEOTIDE SEQUENCE [LARGE SCALE GENOMIC DNA]</scope>
    <source>
        <strain evidence="2 3">3262</strain>
    </source>
</reference>
<dbReference type="NCBIfam" id="TIGR01200">
    <property type="entry name" value="GLPGLI"/>
    <property type="match status" value="1"/>
</dbReference>
<evidence type="ECO:0000256" key="1">
    <source>
        <dbReference type="SAM" id="SignalP"/>
    </source>
</evidence>
<keyword evidence="1" id="KW-0732">Signal</keyword>
<gene>
    <name evidence="2" type="ORF">J2W55_005170</name>
</gene>
<keyword evidence="3" id="KW-1185">Reference proteome</keyword>
<dbReference type="Pfam" id="PF09697">
    <property type="entry name" value="Porph_ging"/>
    <property type="match status" value="1"/>
</dbReference>
<evidence type="ECO:0000313" key="2">
    <source>
        <dbReference type="EMBL" id="MDR6945298.1"/>
    </source>
</evidence>
<dbReference type="InterPro" id="IPR005901">
    <property type="entry name" value="GLPGLI"/>
</dbReference>
<organism evidence="2 3">
    <name type="scientific">Mucilaginibacter pocheonensis</name>
    <dbReference type="NCBI Taxonomy" id="398050"/>
    <lineage>
        <taxon>Bacteria</taxon>
        <taxon>Pseudomonadati</taxon>
        <taxon>Bacteroidota</taxon>
        <taxon>Sphingobacteriia</taxon>
        <taxon>Sphingobacteriales</taxon>
        <taxon>Sphingobacteriaceae</taxon>
        <taxon>Mucilaginibacter</taxon>
    </lineage>
</organism>